<reference evidence="3" key="1">
    <citation type="journal article" date="2015" name="Nature">
        <title>Complex archaea that bridge the gap between prokaryotes and eukaryotes.</title>
        <authorList>
            <person name="Spang A."/>
            <person name="Saw J.H."/>
            <person name="Jorgensen S.L."/>
            <person name="Zaremba-Niedzwiedzka K."/>
            <person name="Martijn J."/>
            <person name="Lind A.E."/>
            <person name="van Eijk R."/>
            <person name="Schleper C."/>
            <person name="Guy L."/>
            <person name="Ettema T.J."/>
        </authorList>
    </citation>
    <scope>NUCLEOTIDE SEQUENCE</scope>
</reference>
<dbReference type="SMART" id="SM00834">
    <property type="entry name" value="CxxC_CXXC_SSSS"/>
    <property type="match status" value="1"/>
</dbReference>
<evidence type="ECO:0000256" key="1">
    <source>
        <dbReference type="SAM" id="MobiDB-lite"/>
    </source>
</evidence>
<name>A0A0F9JBC0_9ZZZZ</name>
<dbReference type="EMBL" id="LAZR01010409">
    <property type="protein sequence ID" value="KKM67104.1"/>
    <property type="molecule type" value="Genomic_DNA"/>
</dbReference>
<dbReference type="PANTHER" id="PTHR34404:SF2">
    <property type="entry name" value="CONSERVED SERINE RICH PROTEIN"/>
    <property type="match status" value="1"/>
</dbReference>
<evidence type="ECO:0000259" key="2">
    <source>
        <dbReference type="SMART" id="SM00834"/>
    </source>
</evidence>
<evidence type="ECO:0000313" key="3">
    <source>
        <dbReference type="EMBL" id="KKM67104.1"/>
    </source>
</evidence>
<dbReference type="AlphaFoldDB" id="A0A0F9JBC0"/>
<proteinExistence type="predicted"/>
<comment type="caution">
    <text evidence="3">The sequence shown here is derived from an EMBL/GenBank/DDBJ whole genome shotgun (WGS) entry which is preliminary data.</text>
</comment>
<accession>A0A0F9JBC0</accession>
<dbReference type="InterPro" id="IPR013429">
    <property type="entry name" value="Regulatory_FmdB_Zinc_ribbon"/>
</dbReference>
<sequence length="93" mass="10489">MPTYEYKCKKCDKKFEEFQSVNDDAIEKCIHCDGEVSRVFHPVGVIFKGSGFYSTDNKKKESKPSEKKPEPKKKTDKASCAKKDSCPAAESCN</sequence>
<dbReference type="PANTHER" id="PTHR34404">
    <property type="entry name" value="REGULATORY PROTEIN, FMDB FAMILY"/>
    <property type="match status" value="1"/>
</dbReference>
<feature type="domain" description="Putative regulatory protein FmdB zinc ribbon" evidence="2">
    <location>
        <begin position="1"/>
        <end position="41"/>
    </location>
</feature>
<feature type="compositionally biased region" description="Basic and acidic residues" evidence="1">
    <location>
        <begin position="56"/>
        <end position="85"/>
    </location>
</feature>
<protein>
    <recommendedName>
        <fullName evidence="2">Putative regulatory protein FmdB zinc ribbon domain-containing protein</fullName>
    </recommendedName>
</protein>
<feature type="region of interest" description="Disordered" evidence="1">
    <location>
        <begin position="51"/>
        <end position="93"/>
    </location>
</feature>
<organism evidence="3">
    <name type="scientific">marine sediment metagenome</name>
    <dbReference type="NCBI Taxonomy" id="412755"/>
    <lineage>
        <taxon>unclassified sequences</taxon>
        <taxon>metagenomes</taxon>
        <taxon>ecological metagenomes</taxon>
    </lineage>
</organism>
<dbReference type="NCBIfam" id="TIGR02605">
    <property type="entry name" value="CxxC_CxxC_SSSS"/>
    <property type="match status" value="1"/>
</dbReference>
<dbReference type="Pfam" id="PF09723">
    <property type="entry name" value="Zn_ribbon_8"/>
    <property type="match status" value="1"/>
</dbReference>
<gene>
    <name evidence="3" type="ORF">LCGC14_1474530</name>
</gene>